<name>A0A198FJ96_9GAMM</name>
<dbReference type="Pfam" id="PF00419">
    <property type="entry name" value="Fimbrial"/>
    <property type="match status" value="1"/>
</dbReference>
<dbReference type="STRING" id="1354337.M983_2435"/>
<dbReference type="InterPro" id="IPR008966">
    <property type="entry name" value="Adhesion_dom_sf"/>
</dbReference>
<sequence length="163" mass="17662">MYNEFKQICLLILLAISPLGVNADEPNLKLFGTLLIPSPCVIQDNGVIDVDFGYNVGVNRVDGINYTQPVNYTLKCEDSLQGADLGLSIIGPKSQFDDAGLQTNVADLAIHMTRDGQPFTLNEKFTISPNKPPVIKAVPVKKPGATLKEGPFEVTATLLAEYQ</sequence>
<dbReference type="Gene3D" id="2.60.40.1090">
    <property type="entry name" value="Fimbrial-type adhesion domain"/>
    <property type="match status" value="1"/>
</dbReference>
<dbReference type="GO" id="GO:0009289">
    <property type="term" value="C:pilus"/>
    <property type="evidence" value="ECO:0007669"/>
    <property type="project" value="InterPro"/>
</dbReference>
<comment type="caution">
    <text evidence="3">The sequence shown here is derived from an EMBL/GenBank/DDBJ whole genome shotgun (WGS) entry which is preliminary data.</text>
</comment>
<dbReference type="OrthoDB" id="7018672at2"/>
<dbReference type="GO" id="GO:0007155">
    <property type="term" value="P:cell adhesion"/>
    <property type="evidence" value="ECO:0007669"/>
    <property type="project" value="InterPro"/>
</dbReference>
<keyword evidence="1" id="KW-0732">Signal</keyword>
<dbReference type="InterPro" id="IPR000259">
    <property type="entry name" value="Adhesion_dom_fimbrial"/>
</dbReference>
<evidence type="ECO:0000256" key="1">
    <source>
        <dbReference type="SAM" id="SignalP"/>
    </source>
</evidence>
<evidence type="ECO:0000313" key="3">
    <source>
        <dbReference type="EMBL" id="OAT24997.1"/>
    </source>
</evidence>
<dbReference type="EMBL" id="LXEN01000116">
    <property type="protein sequence ID" value="OAT24997.1"/>
    <property type="molecule type" value="Genomic_DNA"/>
</dbReference>
<dbReference type="SUPFAM" id="SSF49401">
    <property type="entry name" value="Bacterial adhesins"/>
    <property type="match status" value="1"/>
</dbReference>
<organism evidence="3 4">
    <name type="scientific">Proteus myxofaciens ATCC 19692</name>
    <dbReference type="NCBI Taxonomy" id="1354337"/>
    <lineage>
        <taxon>Bacteria</taxon>
        <taxon>Pseudomonadati</taxon>
        <taxon>Pseudomonadota</taxon>
        <taxon>Gammaproteobacteria</taxon>
        <taxon>Enterobacterales</taxon>
        <taxon>Morganellaceae</taxon>
        <taxon>Proteus</taxon>
    </lineage>
</organism>
<keyword evidence="4" id="KW-1185">Reference proteome</keyword>
<dbReference type="AlphaFoldDB" id="A0A198FJ96"/>
<dbReference type="InterPro" id="IPR036937">
    <property type="entry name" value="Adhesion_dom_fimbrial_sf"/>
</dbReference>
<evidence type="ECO:0000313" key="4">
    <source>
        <dbReference type="Proteomes" id="UP000094023"/>
    </source>
</evidence>
<reference evidence="3 4" key="1">
    <citation type="submission" date="2016-04" db="EMBL/GenBank/DDBJ databases">
        <title>ATOL: Assembling a taxonomically balanced genome-scale reconstruction of the evolutionary history of the Enterobacteriaceae.</title>
        <authorList>
            <person name="Plunkett G.III."/>
            <person name="Neeno-Eckwall E.C."/>
            <person name="Glasner J.D."/>
            <person name="Perna N.T."/>
        </authorList>
    </citation>
    <scope>NUCLEOTIDE SEQUENCE [LARGE SCALE GENOMIC DNA]</scope>
    <source>
        <strain evidence="3 4">ATCC 19692</strain>
    </source>
</reference>
<evidence type="ECO:0000259" key="2">
    <source>
        <dbReference type="Pfam" id="PF00419"/>
    </source>
</evidence>
<gene>
    <name evidence="3" type="ORF">M983_2435</name>
</gene>
<dbReference type="Proteomes" id="UP000094023">
    <property type="component" value="Unassembled WGS sequence"/>
</dbReference>
<feature type="chain" id="PRO_5008278794" evidence="1">
    <location>
        <begin position="24"/>
        <end position="163"/>
    </location>
</feature>
<feature type="signal peptide" evidence="1">
    <location>
        <begin position="1"/>
        <end position="23"/>
    </location>
</feature>
<proteinExistence type="predicted"/>
<accession>A0A198FJ96</accession>
<protein>
    <submittedName>
        <fullName evidence="3">MrfF family protein</fullName>
    </submittedName>
</protein>
<feature type="domain" description="Fimbrial-type adhesion" evidence="2">
    <location>
        <begin position="32"/>
        <end position="163"/>
    </location>
</feature>